<keyword evidence="1" id="KW-1133">Transmembrane helix</keyword>
<reference evidence="2 3" key="1">
    <citation type="journal article" date="2018" name="Nat. Biotechnol.">
        <title>A standardized bacterial taxonomy based on genome phylogeny substantially revises the tree of life.</title>
        <authorList>
            <person name="Parks D.H."/>
            <person name="Chuvochina M."/>
            <person name="Waite D.W."/>
            <person name="Rinke C."/>
            <person name="Skarshewski A."/>
            <person name="Chaumeil P.A."/>
            <person name="Hugenholtz P."/>
        </authorList>
    </citation>
    <scope>NUCLEOTIDE SEQUENCE [LARGE SCALE GENOMIC DNA]</scope>
    <source>
        <strain evidence="2">UBA10227</strain>
    </source>
</reference>
<keyword evidence="1" id="KW-0472">Membrane</keyword>
<feature type="transmembrane region" description="Helical" evidence="1">
    <location>
        <begin position="68"/>
        <end position="93"/>
    </location>
</feature>
<accession>A0A3D6BS14</accession>
<evidence type="ECO:0000313" key="3">
    <source>
        <dbReference type="Proteomes" id="UP000263268"/>
    </source>
</evidence>
<dbReference type="EMBL" id="DPRK01000171">
    <property type="protein sequence ID" value="HCY81983.1"/>
    <property type="molecule type" value="Genomic_DNA"/>
</dbReference>
<evidence type="ECO:0000256" key="1">
    <source>
        <dbReference type="SAM" id="Phobius"/>
    </source>
</evidence>
<evidence type="ECO:0000313" key="2">
    <source>
        <dbReference type="EMBL" id="HCY81983.1"/>
    </source>
</evidence>
<gene>
    <name evidence="2" type="ORF">DHV22_10470</name>
</gene>
<dbReference type="AlphaFoldDB" id="A0A3D6BS14"/>
<feature type="transmembrane region" description="Helical" evidence="1">
    <location>
        <begin position="29"/>
        <end position="47"/>
    </location>
</feature>
<dbReference type="Proteomes" id="UP000263268">
    <property type="component" value="Unassembled WGS sequence"/>
</dbReference>
<evidence type="ECO:0008006" key="4">
    <source>
        <dbReference type="Google" id="ProtNLM"/>
    </source>
</evidence>
<protein>
    <recommendedName>
        <fullName evidence="4">Chloroplast import component protein (Tic20)</fullName>
    </recommendedName>
</protein>
<proteinExistence type="predicted"/>
<organism evidence="2 3">
    <name type="scientific">Xanthomarina gelatinilytica</name>
    <dbReference type="NCBI Taxonomy" id="1137281"/>
    <lineage>
        <taxon>Bacteria</taxon>
        <taxon>Pseudomonadati</taxon>
        <taxon>Bacteroidota</taxon>
        <taxon>Flavobacteriia</taxon>
        <taxon>Flavobacteriales</taxon>
        <taxon>Flavobacteriaceae</taxon>
        <taxon>Xanthomarina</taxon>
    </lineage>
</organism>
<name>A0A3D6BS14_9FLAO</name>
<keyword evidence="1" id="KW-0812">Transmembrane</keyword>
<comment type="caution">
    <text evidence="2">The sequence shown here is derived from an EMBL/GenBank/DDBJ whole genome shotgun (WGS) entry which is preliminary data.</text>
</comment>
<sequence>MSEENKNFEDGTYENGPKYSNEVLKDGKTLAIIAHMTIIGWVIAFVMNNNAKNAYASFYIRQSLGIMLGILIFSFVPVIGWIVNVGFFILWIISLIGSLSGELRHIPFLGNQFQEWFHSF</sequence>